<dbReference type="Proteomes" id="UP001153737">
    <property type="component" value="Chromosome 3"/>
</dbReference>
<evidence type="ECO:0000313" key="5">
    <source>
        <dbReference type="EMBL" id="CAG9819734.1"/>
    </source>
</evidence>
<protein>
    <submittedName>
        <fullName evidence="5">Uncharacterized protein</fullName>
    </submittedName>
</protein>
<dbReference type="InterPro" id="IPR038606">
    <property type="entry name" value="To_sf"/>
</dbReference>
<keyword evidence="2" id="KW-0090">Biological rhythms</keyword>
<accession>A0A9N9X366</accession>
<keyword evidence="1 4" id="KW-0732">Signal</keyword>
<comment type="similarity">
    <text evidence="3">Belongs to the TO family.</text>
</comment>
<dbReference type="SMART" id="SM00700">
    <property type="entry name" value="JHBP"/>
    <property type="match status" value="1"/>
</dbReference>
<dbReference type="FunFam" id="3.15.10.30:FF:000001">
    <property type="entry name" value="Takeout-like protein 1"/>
    <property type="match status" value="1"/>
</dbReference>
<evidence type="ECO:0000256" key="3">
    <source>
        <dbReference type="ARBA" id="ARBA00060902"/>
    </source>
</evidence>
<dbReference type="InterPro" id="IPR010562">
    <property type="entry name" value="Haemolymph_juvenile_hormone-bd"/>
</dbReference>
<proteinExistence type="inferred from homology"/>
<reference evidence="5" key="1">
    <citation type="submission" date="2022-01" db="EMBL/GenBank/DDBJ databases">
        <authorList>
            <person name="King R."/>
        </authorList>
    </citation>
    <scope>NUCLEOTIDE SEQUENCE</scope>
</reference>
<dbReference type="GO" id="GO:0007623">
    <property type="term" value="P:circadian rhythm"/>
    <property type="evidence" value="ECO:0007669"/>
    <property type="project" value="UniProtKB-ARBA"/>
</dbReference>
<dbReference type="AlphaFoldDB" id="A0A9N9X366"/>
<dbReference type="PANTHER" id="PTHR11008:SF32">
    <property type="entry name" value="CIRCADIAN CLOCK-CONTROLLED PROTEIN DAYWAKE-RELATED"/>
    <property type="match status" value="1"/>
</dbReference>
<dbReference type="PANTHER" id="PTHR11008">
    <property type="entry name" value="PROTEIN TAKEOUT-LIKE PROTEIN"/>
    <property type="match status" value="1"/>
</dbReference>
<feature type="chain" id="PRO_5040477230" evidence="4">
    <location>
        <begin position="20"/>
        <end position="248"/>
    </location>
</feature>
<dbReference type="GO" id="GO:0005615">
    <property type="term" value="C:extracellular space"/>
    <property type="evidence" value="ECO:0007669"/>
    <property type="project" value="TreeGrafter"/>
</dbReference>
<organism evidence="5 6">
    <name type="scientific">Phaedon cochleariae</name>
    <name type="common">Mustard beetle</name>
    <dbReference type="NCBI Taxonomy" id="80249"/>
    <lineage>
        <taxon>Eukaryota</taxon>
        <taxon>Metazoa</taxon>
        <taxon>Ecdysozoa</taxon>
        <taxon>Arthropoda</taxon>
        <taxon>Hexapoda</taxon>
        <taxon>Insecta</taxon>
        <taxon>Pterygota</taxon>
        <taxon>Neoptera</taxon>
        <taxon>Endopterygota</taxon>
        <taxon>Coleoptera</taxon>
        <taxon>Polyphaga</taxon>
        <taxon>Cucujiformia</taxon>
        <taxon>Chrysomeloidea</taxon>
        <taxon>Chrysomelidae</taxon>
        <taxon>Chrysomelinae</taxon>
        <taxon>Chrysomelini</taxon>
        <taxon>Phaedon</taxon>
    </lineage>
</organism>
<feature type="signal peptide" evidence="4">
    <location>
        <begin position="1"/>
        <end position="19"/>
    </location>
</feature>
<reference evidence="5" key="2">
    <citation type="submission" date="2022-10" db="EMBL/GenBank/DDBJ databases">
        <authorList>
            <consortium name="ENA_rothamsted_submissions"/>
            <consortium name="culmorum"/>
            <person name="King R."/>
        </authorList>
    </citation>
    <scope>NUCLEOTIDE SEQUENCE</scope>
</reference>
<dbReference type="Gene3D" id="3.15.10.30">
    <property type="entry name" value="Haemolymph juvenile hormone binding protein"/>
    <property type="match status" value="1"/>
</dbReference>
<gene>
    <name evidence="5" type="ORF">PHAECO_LOCUS7018</name>
</gene>
<evidence type="ECO:0000256" key="1">
    <source>
        <dbReference type="ARBA" id="ARBA00022729"/>
    </source>
</evidence>
<name>A0A9N9X366_PHACE</name>
<sequence>MVAEILFKSLVLIAAVVRGYEFPEAFKRCRMNDKDFEICLAKTIENAFQLIGSSGIPSLSLPSIDPIQITSLEIGAGTSAVNLVQKYKDVKVYGFSKNKVEEAHMDFDKKILTFTTLYPELRQEGKYSVNGKILVIPVFGTGDSVIQLMDPRIVHTVVFKELTKNGKKHFHVEDYKLGISIKGAHYDFQNLFDGDKKLADNILKVINENWNVIFEDVRAGVETAYSAVCKAMANRLFDTVPVDDIFLK</sequence>
<dbReference type="Pfam" id="PF06585">
    <property type="entry name" value="JHBP"/>
    <property type="match status" value="1"/>
</dbReference>
<evidence type="ECO:0000256" key="4">
    <source>
        <dbReference type="SAM" id="SignalP"/>
    </source>
</evidence>
<dbReference type="OrthoDB" id="8190514at2759"/>
<keyword evidence="6" id="KW-1185">Reference proteome</keyword>
<evidence type="ECO:0000256" key="2">
    <source>
        <dbReference type="ARBA" id="ARBA00023108"/>
    </source>
</evidence>
<evidence type="ECO:0000313" key="6">
    <source>
        <dbReference type="Proteomes" id="UP001153737"/>
    </source>
</evidence>
<dbReference type="EMBL" id="OU896709">
    <property type="protein sequence ID" value="CAG9819734.1"/>
    <property type="molecule type" value="Genomic_DNA"/>
</dbReference>